<evidence type="ECO:0000313" key="2">
    <source>
        <dbReference type="EMBL" id="CUG92705.1"/>
    </source>
</evidence>
<dbReference type="Gene3D" id="1.10.510.10">
    <property type="entry name" value="Transferase(Phosphotransferase) domain 1"/>
    <property type="match status" value="1"/>
</dbReference>
<evidence type="ECO:0000313" key="3">
    <source>
        <dbReference type="Proteomes" id="UP000051952"/>
    </source>
</evidence>
<feature type="domain" description="Protein kinase" evidence="1">
    <location>
        <begin position="1"/>
        <end position="163"/>
    </location>
</feature>
<keyword evidence="3" id="KW-1185">Reference proteome</keyword>
<protein>
    <submittedName>
        <fullName evidence="2">Serine-threonine protein kinase, putative</fullName>
    </submittedName>
</protein>
<evidence type="ECO:0000259" key="1">
    <source>
        <dbReference type="PROSITE" id="PS50011"/>
    </source>
</evidence>
<keyword evidence="2" id="KW-0808">Transferase</keyword>
<gene>
    <name evidence="2" type="ORF">BSAL_38950</name>
</gene>
<dbReference type="InterPro" id="IPR011009">
    <property type="entry name" value="Kinase-like_dom_sf"/>
</dbReference>
<dbReference type="EMBL" id="CYKH01002078">
    <property type="protein sequence ID" value="CUG92705.1"/>
    <property type="molecule type" value="Genomic_DNA"/>
</dbReference>
<dbReference type="VEuPathDB" id="TriTrypDB:BSAL_38950"/>
<organism evidence="2 3">
    <name type="scientific">Bodo saltans</name>
    <name type="common">Flagellated protozoan</name>
    <dbReference type="NCBI Taxonomy" id="75058"/>
    <lineage>
        <taxon>Eukaryota</taxon>
        <taxon>Discoba</taxon>
        <taxon>Euglenozoa</taxon>
        <taxon>Kinetoplastea</taxon>
        <taxon>Metakinetoplastina</taxon>
        <taxon>Eubodonida</taxon>
        <taxon>Bodonidae</taxon>
        <taxon>Bodo</taxon>
    </lineage>
</organism>
<accession>A0A0S4JMI9</accession>
<dbReference type="GO" id="GO:0004672">
    <property type="term" value="F:protein kinase activity"/>
    <property type="evidence" value="ECO:0007669"/>
    <property type="project" value="InterPro"/>
</dbReference>
<dbReference type="PROSITE" id="PS50011">
    <property type="entry name" value="PROTEIN_KINASE_DOM"/>
    <property type="match status" value="1"/>
</dbReference>
<dbReference type="GO" id="GO:0005524">
    <property type="term" value="F:ATP binding"/>
    <property type="evidence" value="ECO:0007669"/>
    <property type="project" value="InterPro"/>
</dbReference>
<name>A0A0S4JMI9_BODSA</name>
<keyword evidence="2" id="KW-0418">Kinase</keyword>
<dbReference type="InterPro" id="IPR000719">
    <property type="entry name" value="Prot_kinase_dom"/>
</dbReference>
<dbReference type="OrthoDB" id="4062651at2759"/>
<reference evidence="3" key="1">
    <citation type="submission" date="2015-09" db="EMBL/GenBank/DDBJ databases">
        <authorList>
            <consortium name="Pathogen Informatics"/>
        </authorList>
    </citation>
    <scope>NUCLEOTIDE SEQUENCE [LARGE SCALE GENOMIC DNA]</scope>
    <source>
        <strain evidence="3">Lake Konstanz</strain>
    </source>
</reference>
<proteinExistence type="predicted"/>
<dbReference type="SUPFAM" id="SSF56112">
    <property type="entry name" value="Protein kinase-like (PK-like)"/>
    <property type="match status" value="1"/>
</dbReference>
<dbReference type="AlphaFoldDB" id="A0A0S4JMI9"/>
<dbReference type="Proteomes" id="UP000051952">
    <property type="component" value="Unassembled WGS sequence"/>
</dbReference>
<sequence>MIGDFGISVVKKRLSTVTSTPSFISAHHSPADSCALGVGTPLFMAPELLALVRDDCRTQHGEKCGGVSVVIADDEGCHRVGIDEQIGFAAADMWALGLTLISLTIGRCPVSFGSQGFRALQQEAPPRCSFMSVSAALAQFKSVALTTSARRQHARQHIENGVVLLVTCSPLTRRNGRVHMLFGKSPKR</sequence>